<dbReference type="AlphaFoldDB" id="A0A9D2Q7W2"/>
<sequence>MRRKNPFQMTKICYRFIKTNFIKIDFNKPVLAAKKAAVMKEAETGTWWKTEIVEDDSGQKRIPSADVKKLT</sequence>
<dbReference type="EMBL" id="DWVY01000005">
    <property type="protein sequence ID" value="HJC73594.1"/>
    <property type="molecule type" value="Genomic_DNA"/>
</dbReference>
<gene>
    <name evidence="1" type="ORF">H9697_01390</name>
</gene>
<comment type="caution">
    <text evidence="1">The sequence shown here is derived from an EMBL/GenBank/DDBJ whole genome shotgun (WGS) entry which is preliminary data.</text>
</comment>
<protein>
    <submittedName>
        <fullName evidence="1">Uncharacterized protein</fullName>
    </submittedName>
</protein>
<evidence type="ECO:0000313" key="1">
    <source>
        <dbReference type="EMBL" id="HJC73594.1"/>
    </source>
</evidence>
<reference evidence="1" key="2">
    <citation type="submission" date="2021-04" db="EMBL/GenBank/DDBJ databases">
        <authorList>
            <person name="Gilroy R."/>
        </authorList>
    </citation>
    <scope>NUCLEOTIDE SEQUENCE</scope>
    <source>
        <strain evidence="1">CHK196-7946</strain>
    </source>
</reference>
<proteinExistence type="predicted"/>
<dbReference type="Proteomes" id="UP000823902">
    <property type="component" value="Unassembled WGS sequence"/>
</dbReference>
<evidence type="ECO:0000313" key="2">
    <source>
        <dbReference type="Proteomes" id="UP000823902"/>
    </source>
</evidence>
<accession>A0A9D2Q7W2</accession>
<reference evidence="1" key="1">
    <citation type="journal article" date="2021" name="PeerJ">
        <title>Extensive microbial diversity within the chicken gut microbiome revealed by metagenomics and culture.</title>
        <authorList>
            <person name="Gilroy R."/>
            <person name="Ravi A."/>
            <person name="Getino M."/>
            <person name="Pursley I."/>
            <person name="Horton D.L."/>
            <person name="Alikhan N.F."/>
            <person name="Baker D."/>
            <person name="Gharbi K."/>
            <person name="Hall N."/>
            <person name="Watson M."/>
            <person name="Adriaenssens E.M."/>
            <person name="Foster-Nyarko E."/>
            <person name="Jarju S."/>
            <person name="Secka A."/>
            <person name="Antonio M."/>
            <person name="Oren A."/>
            <person name="Chaudhuri R.R."/>
            <person name="La Ragione R."/>
            <person name="Hildebrand F."/>
            <person name="Pallen M.J."/>
        </authorList>
    </citation>
    <scope>NUCLEOTIDE SEQUENCE</scope>
    <source>
        <strain evidence="1">CHK196-7946</strain>
    </source>
</reference>
<organism evidence="1 2">
    <name type="scientific">Candidatus Mediterraneibacter faecavium</name>
    <dbReference type="NCBI Taxonomy" id="2838668"/>
    <lineage>
        <taxon>Bacteria</taxon>
        <taxon>Bacillati</taxon>
        <taxon>Bacillota</taxon>
        <taxon>Clostridia</taxon>
        <taxon>Lachnospirales</taxon>
        <taxon>Lachnospiraceae</taxon>
        <taxon>Mediterraneibacter</taxon>
    </lineage>
</organism>
<name>A0A9D2Q7W2_9FIRM</name>